<comment type="caution">
    <text evidence="1">The sequence shown here is derived from an EMBL/GenBank/DDBJ whole genome shotgun (WGS) entry which is preliminary data.</text>
</comment>
<organism evidence="1 2">
    <name type="scientific">Deinococcus xinjiangensis</name>
    <dbReference type="NCBI Taxonomy" id="457454"/>
    <lineage>
        <taxon>Bacteria</taxon>
        <taxon>Thermotogati</taxon>
        <taxon>Deinococcota</taxon>
        <taxon>Deinococci</taxon>
        <taxon>Deinococcales</taxon>
        <taxon>Deinococcaceae</taxon>
        <taxon>Deinococcus</taxon>
    </lineage>
</organism>
<protein>
    <recommendedName>
        <fullName evidence="3">LGFP repeat-containing protein</fullName>
    </recommendedName>
</protein>
<evidence type="ECO:0000313" key="2">
    <source>
        <dbReference type="Proteomes" id="UP001458946"/>
    </source>
</evidence>
<dbReference type="Pfam" id="PF08310">
    <property type="entry name" value="LGFP"/>
    <property type="match status" value="3"/>
</dbReference>
<dbReference type="EMBL" id="BAABRN010000013">
    <property type="protein sequence ID" value="GAA5501779.1"/>
    <property type="molecule type" value="Genomic_DNA"/>
</dbReference>
<evidence type="ECO:0008006" key="3">
    <source>
        <dbReference type="Google" id="ProtNLM"/>
    </source>
</evidence>
<name>A0ABP9V938_9DEIO</name>
<keyword evidence="2" id="KW-1185">Reference proteome</keyword>
<dbReference type="RefSeq" id="WP_353541750.1">
    <property type="nucleotide sequence ID" value="NZ_BAABRN010000013.1"/>
</dbReference>
<reference evidence="1 2" key="1">
    <citation type="submission" date="2024-02" db="EMBL/GenBank/DDBJ databases">
        <title>Deinococcus xinjiangensis NBRC 107630.</title>
        <authorList>
            <person name="Ichikawa N."/>
            <person name="Katano-Makiyama Y."/>
            <person name="Hidaka K."/>
        </authorList>
    </citation>
    <scope>NUCLEOTIDE SEQUENCE [LARGE SCALE GENOMIC DNA]</scope>
    <source>
        <strain evidence="1 2">NBRC 107630</strain>
    </source>
</reference>
<evidence type="ECO:0000313" key="1">
    <source>
        <dbReference type="EMBL" id="GAA5501779.1"/>
    </source>
</evidence>
<dbReference type="Proteomes" id="UP001458946">
    <property type="component" value="Unassembled WGS sequence"/>
</dbReference>
<dbReference type="InterPro" id="IPR013207">
    <property type="entry name" value="LGFP"/>
</dbReference>
<sequence>MPFEHDLLSVDAASLAALSPIIHLLTGATQEVETQNYGKVVLSRAIYDKWKAVGVGMLGDPIGSSFRFAGGHSAAYFERGMIVERAGGGVFEVHGLIYLRYRDQQDISGWMGLPSSDEGDAPNGRVSHFDNADIYWRSGAGAAFEVHGAIRDRYAALGGAGGWVGYPLTNELQVLRGGQEIGRLSRFEGAVIYWSPATGAWEVHGDIRRRYEEVYGGPAGELGFPVSNEETTPQGSGRYSDFQNGVMLWQGNYDTMRVFRGLKLYLDRFDSKGSDGFLGGGQDVYMILNVTNNAGYNYSERIPDSGDSGSSGPLQKTLPSFGVPRGNWQIRVKIDGWDSDSGFIRGWVGDDDDLLGTVDQTYTIDNHFGLNDTGEHWVGDFMLAYAMQEDVPYNTLQFRQNCFWNFKNFNTPRLSKRQYAETFSDVDQDESAVWHPFNALYYEVAYKGAASKGNCFGMGLLSIFSQVGRSIYNEPVNRFGLDDAMKNEVNLKHGVQLGAPFIDFYAGKFLLGQTRDPVRAFRESRDQFMRGDYPLLCITRDMFGAGAHVVRPYRWDDSVTPWQIYVANPNNPAPSFGDTDVFNIISVDPNANSFTLGTGDKAYNGAAWSGGRMVSVPFSVVCDTPRTPFWEVFALLAAATIIILGDGAQTKQITDAQGRTFYNDLGGRTPKAWSDIREDRGRIPKMSRVPLLGRGHWGDVIGQIGGVRFLTPSEPEIYYLRHAIASRGPQQDAPDVVLGNSGRLDRVRAHLPLNPLLLNDELKHEIVGTGDSYRWGWRSPLLSLTLEADLPAAQLDTVQLSNLQSAWPTVNVQPHAAKALKLTLTGFAAPTGQWRNFALQIAEATQPVQLSLDQAAGSVSVTSAAPLTLDLQVSVPDGAPVLTRQGVQLEAGQLARLAPEKWEAPDLAASPVKLSVFDAQTMKLLTERML</sequence>
<proteinExistence type="predicted"/>
<gene>
    <name evidence="1" type="ORF">Dxin01_01518</name>
</gene>
<accession>A0ABP9V938</accession>